<sequence length="168" mass="19341">MHLSDVRNINDRHSFCTTPNASDCRLRPVLESNFRKAITVTVFLCCNGEVQTASVGEEQIMAHVFVSDSALLINLLVFLPFKATARAIGARKPGDQRRDSIRALSWLTTPLRCIQLKVTELNYNINMRGLLRCAYATHNKIFSRIERYSRFNDQSITRRQRMRSMSYL</sequence>
<gene>
    <name evidence="1" type="ORF">TNCV_2693261</name>
</gene>
<dbReference type="Proteomes" id="UP000887159">
    <property type="component" value="Unassembled WGS sequence"/>
</dbReference>
<protein>
    <submittedName>
        <fullName evidence="1">Uncharacterized protein</fullName>
    </submittedName>
</protein>
<proteinExistence type="predicted"/>
<dbReference type="EMBL" id="BMAU01021370">
    <property type="protein sequence ID" value="GFY25135.1"/>
    <property type="molecule type" value="Genomic_DNA"/>
</dbReference>
<accession>A0A8X6VZ62</accession>
<reference evidence="1" key="1">
    <citation type="submission" date="2020-08" db="EMBL/GenBank/DDBJ databases">
        <title>Multicomponent nature underlies the extraordinary mechanical properties of spider dragline silk.</title>
        <authorList>
            <person name="Kono N."/>
            <person name="Nakamura H."/>
            <person name="Mori M."/>
            <person name="Yoshida Y."/>
            <person name="Ohtoshi R."/>
            <person name="Malay A.D."/>
            <person name="Moran D.A.P."/>
            <person name="Tomita M."/>
            <person name="Numata K."/>
            <person name="Arakawa K."/>
        </authorList>
    </citation>
    <scope>NUCLEOTIDE SEQUENCE</scope>
</reference>
<name>A0A8X6VZ62_TRICX</name>
<keyword evidence="2" id="KW-1185">Reference proteome</keyword>
<organism evidence="1 2">
    <name type="scientific">Trichonephila clavipes</name>
    <name type="common">Golden silk orbweaver</name>
    <name type="synonym">Nephila clavipes</name>
    <dbReference type="NCBI Taxonomy" id="2585209"/>
    <lineage>
        <taxon>Eukaryota</taxon>
        <taxon>Metazoa</taxon>
        <taxon>Ecdysozoa</taxon>
        <taxon>Arthropoda</taxon>
        <taxon>Chelicerata</taxon>
        <taxon>Arachnida</taxon>
        <taxon>Araneae</taxon>
        <taxon>Araneomorphae</taxon>
        <taxon>Entelegynae</taxon>
        <taxon>Araneoidea</taxon>
        <taxon>Nephilidae</taxon>
        <taxon>Trichonephila</taxon>
    </lineage>
</organism>
<evidence type="ECO:0000313" key="2">
    <source>
        <dbReference type="Proteomes" id="UP000887159"/>
    </source>
</evidence>
<evidence type="ECO:0000313" key="1">
    <source>
        <dbReference type="EMBL" id="GFY25135.1"/>
    </source>
</evidence>
<dbReference type="AlphaFoldDB" id="A0A8X6VZ62"/>
<comment type="caution">
    <text evidence="1">The sequence shown here is derived from an EMBL/GenBank/DDBJ whole genome shotgun (WGS) entry which is preliminary data.</text>
</comment>